<evidence type="ECO:0000256" key="8">
    <source>
        <dbReference type="ARBA" id="ARBA00023143"/>
    </source>
</evidence>
<dbReference type="GO" id="GO:0009431">
    <property type="term" value="C:bacterial-type flagellum basal body, MS ring"/>
    <property type="evidence" value="ECO:0007669"/>
    <property type="project" value="InterPro"/>
</dbReference>
<reference evidence="12 13" key="1">
    <citation type="journal article" date="2013" name="Stand. Genomic Sci.">
        <title>Genome sequence of the reddish-pigmented Rubellimicrobium thermophilum type strain (DSM 16684(T)), a member of the Roseobacter clade.</title>
        <authorList>
            <person name="Fiebig A."/>
            <person name="Riedel T."/>
            <person name="Gronow S."/>
            <person name="Petersen J."/>
            <person name="Klenk H.P."/>
            <person name="Goker M."/>
        </authorList>
    </citation>
    <scope>NUCLEOTIDE SEQUENCE [LARGE SCALE GENOMIC DNA]</scope>
    <source>
        <strain evidence="12 13">DSM 16684</strain>
    </source>
</reference>
<dbReference type="PANTHER" id="PTHR30046">
    <property type="entry name" value="FLAGELLAR M-RING PROTEIN"/>
    <property type="match status" value="1"/>
</dbReference>
<dbReference type="Proteomes" id="UP000015346">
    <property type="component" value="Unassembled WGS sequence"/>
</dbReference>
<dbReference type="PRINTS" id="PR01009">
    <property type="entry name" value="FLGMRINGFLIF"/>
</dbReference>
<comment type="similarity">
    <text evidence="3">Belongs to the FliF family.</text>
</comment>
<evidence type="ECO:0000256" key="1">
    <source>
        <dbReference type="ARBA" id="ARBA00004117"/>
    </source>
</evidence>
<dbReference type="STRING" id="1123069.ruthe_02385"/>
<keyword evidence="6" id="KW-1133">Transmembrane helix</keyword>
<keyword evidence="4" id="KW-1003">Cell membrane</keyword>
<dbReference type="Gene3D" id="3.30.300.30">
    <property type="match status" value="1"/>
</dbReference>
<evidence type="ECO:0000256" key="6">
    <source>
        <dbReference type="ARBA" id="ARBA00022989"/>
    </source>
</evidence>
<dbReference type="HOGENOM" id="CLU_028108_4_1_5"/>
<evidence type="ECO:0000313" key="12">
    <source>
        <dbReference type="EMBL" id="EPX84175.1"/>
    </source>
</evidence>
<protein>
    <submittedName>
        <fullName evidence="12">Flagellar basal-body M-ring protein/flagellar hook-basal body protein (FliF)</fullName>
    </submittedName>
</protein>
<evidence type="ECO:0000256" key="2">
    <source>
        <dbReference type="ARBA" id="ARBA00004651"/>
    </source>
</evidence>
<keyword evidence="12" id="KW-0969">Cilium</keyword>
<sequence length="471" mass="48229">MALLYAGLDPAAAGEVVAALQARGTPFEVRGDAVWVPASARDLERVALAAEGLPAPSARGYELLDSLSGFGTTAQMFDAAYWRAREGELARTIMAVPRVQAVRVHIAAGPARPFRDGAAPRAAVTVTMAGGPLAPAQAQALRHLVASAVPGLDPSGVAVIDAAAGLLPDAVEDAAIPDQRAETLREKALRLVEARVGPGNAVVEVAIETVTESERLTERRLDPESRVAIATETEESEQSSTGAGGAVTVASNLPEGDAAQGGGGTRSEETTSRTRTNFELSETSREVVRGPGAVRRLTVAVLVNDLPGEGGGTVPRPPEELAALSELVASAVGLDVERGDVITVRSMPFEPLPSLGSEPAEPTGAPLDLAGLIRPVLLALVALGLGLFVLRPLLRPAAAPSAPLPALAASAAAPALPANGVASAALAPPAAEGEAPPDPVQRLRRLIEARQAESTRLLQSWIEGPARSEGV</sequence>
<dbReference type="PATRIC" id="fig|1123069.3.peg.2362"/>
<dbReference type="PANTHER" id="PTHR30046:SF0">
    <property type="entry name" value="FLAGELLAR M-RING PROTEIN"/>
    <property type="match status" value="1"/>
</dbReference>
<dbReference type="EMBL" id="AOLV01000028">
    <property type="protein sequence ID" value="EPX84175.1"/>
    <property type="molecule type" value="Genomic_DNA"/>
</dbReference>
<feature type="region of interest" description="Disordered" evidence="9">
    <location>
        <begin position="231"/>
        <end position="287"/>
    </location>
</feature>
<gene>
    <name evidence="12" type="ORF">ruthe_02385</name>
</gene>
<keyword evidence="7" id="KW-0472">Membrane</keyword>
<comment type="caution">
    <text evidence="12">The sequence shown here is derived from an EMBL/GenBank/DDBJ whole genome shotgun (WGS) entry which is preliminary data.</text>
</comment>
<accession>S9S1S9</accession>
<dbReference type="InterPro" id="IPR006182">
    <property type="entry name" value="FliF_N_dom"/>
</dbReference>
<evidence type="ECO:0000256" key="5">
    <source>
        <dbReference type="ARBA" id="ARBA00022692"/>
    </source>
</evidence>
<organism evidence="12 13">
    <name type="scientific">Rubellimicrobium thermophilum DSM 16684</name>
    <dbReference type="NCBI Taxonomy" id="1123069"/>
    <lineage>
        <taxon>Bacteria</taxon>
        <taxon>Pseudomonadati</taxon>
        <taxon>Pseudomonadota</taxon>
        <taxon>Alphaproteobacteria</taxon>
        <taxon>Rhodobacterales</taxon>
        <taxon>Roseobacteraceae</taxon>
        <taxon>Rubellimicrobium</taxon>
    </lineage>
</organism>
<dbReference type="InterPro" id="IPR043427">
    <property type="entry name" value="YscJ/FliF"/>
</dbReference>
<keyword evidence="12" id="KW-0282">Flagellum</keyword>
<name>S9S1S9_9RHOB</name>
<dbReference type="AlphaFoldDB" id="S9S1S9"/>
<dbReference type="Pfam" id="PF01514">
    <property type="entry name" value="YscJ_FliF"/>
    <property type="match status" value="1"/>
</dbReference>
<evidence type="ECO:0000256" key="3">
    <source>
        <dbReference type="ARBA" id="ARBA00007971"/>
    </source>
</evidence>
<dbReference type="GO" id="GO:0005886">
    <property type="term" value="C:plasma membrane"/>
    <property type="evidence" value="ECO:0007669"/>
    <property type="project" value="UniProtKB-SubCell"/>
</dbReference>
<proteinExistence type="inferred from homology"/>
<feature type="domain" description="Flagellar M-ring C-terminal" evidence="11">
    <location>
        <begin position="194"/>
        <end position="349"/>
    </location>
</feature>
<dbReference type="RefSeq" id="WP_021098467.1">
    <property type="nucleotide sequence ID" value="NZ_KE557322.1"/>
</dbReference>
<evidence type="ECO:0000256" key="9">
    <source>
        <dbReference type="SAM" id="MobiDB-lite"/>
    </source>
</evidence>
<dbReference type="InterPro" id="IPR013556">
    <property type="entry name" value="Flag_M-ring_C"/>
</dbReference>
<dbReference type="NCBIfam" id="TIGR00206">
    <property type="entry name" value="fliF"/>
    <property type="match status" value="1"/>
</dbReference>
<evidence type="ECO:0000259" key="11">
    <source>
        <dbReference type="Pfam" id="PF08345"/>
    </source>
</evidence>
<evidence type="ECO:0000256" key="4">
    <source>
        <dbReference type="ARBA" id="ARBA00022475"/>
    </source>
</evidence>
<keyword evidence="5" id="KW-0812">Transmembrane</keyword>
<dbReference type="GO" id="GO:0071973">
    <property type="term" value="P:bacterial-type flagellum-dependent cell motility"/>
    <property type="evidence" value="ECO:0007669"/>
    <property type="project" value="InterPro"/>
</dbReference>
<dbReference type="Pfam" id="PF08345">
    <property type="entry name" value="YscJ_FliF_C"/>
    <property type="match status" value="1"/>
</dbReference>
<dbReference type="InterPro" id="IPR000067">
    <property type="entry name" value="FlgMring_FliF"/>
</dbReference>
<keyword evidence="13" id="KW-1185">Reference proteome</keyword>
<dbReference type="GO" id="GO:0003774">
    <property type="term" value="F:cytoskeletal motor activity"/>
    <property type="evidence" value="ECO:0007669"/>
    <property type="project" value="InterPro"/>
</dbReference>
<dbReference type="PIRSF" id="PIRSF004862">
    <property type="entry name" value="FliF"/>
    <property type="match status" value="1"/>
</dbReference>
<keyword evidence="12" id="KW-0966">Cell projection</keyword>
<evidence type="ECO:0000259" key="10">
    <source>
        <dbReference type="Pfam" id="PF01514"/>
    </source>
</evidence>
<evidence type="ECO:0000313" key="13">
    <source>
        <dbReference type="Proteomes" id="UP000015346"/>
    </source>
</evidence>
<evidence type="ECO:0000256" key="7">
    <source>
        <dbReference type="ARBA" id="ARBA00023136"/>
    </source>
</evidence>
<dbReference type="OrthoDB" id="9807026at2"/>
<feature type="domain" description="Flagellar M-ring N-terminal" evidence="10">
    <location>
        <begin position="1"/>
        <end position="167"/>
    </location>
</feature>
<comment type="subcellular location">
    <subcellularLocation>
        <location evidence="1">Bacterial flagellum basal body</location>
    </subcellularLocation>
    <subcellularLocation>
        <location evidence="2">Cell membrane</location>
        <topology evidence="2">Multi-pass membrane protein</topology>
    </subcellularLocation>
</comment>
<keyword evidence="8" id="KW-0975">Bacterial flagellum</keyword>
<dbReference type="InterPro" id="IPR045851">
    <property type="entry name" value="AMP-bd_C_sf"/>
</dbReference>